<name>A0A6J8BBV3_MYTCO</name>
<dbReference type="OrthoDB" id="6118569at2759"/>
<evidence type="ECO:0000256" key="1">
    <source>
        <dbReference type="SAM" id="Phobius"/>
    </source>
</evidence>
<dbReference type="Gene3D" id="1.20.140.150">
    <property type="match status" value="1"/>
</dbReference>
<evidence type="ECO:0000313" key="2">
    <source>
        <dbReference type="EMBL" id="CAC5379597.1"/>
    </source>
</evidence>
<proteinExistence type="predicted"/>
<dbReference type="Proteomes" id="UP000507470">
    <property type="component" value="Unassembled WGS sequence"/>
</dbReference>
<keyword evidence="1" id="KW-0472">Membrane</keyword>
<dbReference type="AlphaFoldDB" id="A0A6J8BBV3"/>
<organism evidence="2 3">
    <name type="scientific">Mytilus coruscus</name>
    <name type="common">Sea mussel</name>
    <dbReference type="NCBI Taxonomy" id="42192"/>
    <lineage>
        <taxon>Eukaryota</taxon>
        <taxon>Metazoa</taxon>
        <taxon>Spiralia</taxon>
        <taxon>Lophotrochozoa</taxon>
        <taxon>Mollusca</taxon>
        <taxon>Bivalvia</taxon>
        <taxon>Autobranchia</taxon>
        <taxon>Pteriomorphia</taxon>
        <taxon>Mytilida</taxon>
        <taxon>Mytiloidea</taxon>
        <taxon>Mytilidae</taxon>
        <taxon>Mytilinae</taxon>
        <taxon>Mytilus</taxon>
    </lineage>
</organism>
<evidence type="ECO:0000313" key="3">
    <source>
        <dbReference type="Proteomes" id="UP000507470"/>
    </source>
</evidence>
<feature type="transmembrane region" description="Helical" evidence="1">
    <location>
        <begin position="125"/>
        <end position="150"/>
    </location>
</feature>
<keyword evidence="3" id="KW-1185">Reference proteome</keyword>
<dbReference type="EMBL" id="CACVKT020002745">
    <property type="protein sequence ID" value="CAC5379597.1"/>
    <property type="molecule type" value="Genomic_DNA"/>
</dbReference>
<keyword evidence="1" id="KW-0812">Transmembrane</keyword>
<accession>A0A6J8BBV3</accession>
<feature type="transmembrane region" description="Helical" evidence="1">
    <location>
        <begin position="219"/>
        <end position="242"/>
    </location>
</feature>
<reference evidence="2 3" key="1">
    <citation type="submission" date="2020-06" db="EMBL/GenBank/DDBJ databases">
        <authorList>
            <person name="Li R."/>
            <person name="Bekaert M."/>
        </authorList>
    </citation>
    <scope>NUCLEOTIDE SEQUENCE [LARGE SCALE GENOMIC DNA]</scope>
    <source>
        <strain evidence="3">wild</strain>
    </source>
</reference>
<gene>
    <name evidence="2" type="ORF">MCOR_15645</name>
</gene>
<evidence type="ECO:0008006" key="4">
    <source>
        <dbReference type="Google" id="ProtNLM"/>
    </source>
</evidence>
<keyword evidence="1" id="KW-1133">Transmembrane helix</keyword>
<feature type="transmembrane region" description="Helical" evidence="1">
    <location>
        <begin position="162"/>
        <end position="187"/>
    </location>
</feature>
<protein>
    <recommendedName>
        <fullName evidence="4">CACNG5</fullName>
    </recommendedName>
</protein>
<feature type="transmembrane region" description="Helical" evidence="1">
    <location>
        <begin position="60"/>
        <end position="82"/>
    </location>
</feature>
<sequence length="258" mass="29088">MQSKVVCIRFNRFESKIYIIHKNERYPDSPFNHEKSQGRLINQEVYTMAIDSIPFNRNCIAARVALAVYLSGFLCFLIGMATPNWLHVDQGMQGGLWSACYYVQEVGWTCNQYKSQPEFIPAVQALAIITLLFYIVEFVVMVTVIILLLRSVGFGDYWNPKNISLVSSLVTFSAGCFTLMTLIVVAVKGKDYVADLQKDHYGILTYQQLGIDLTGSYSIGWSFGVTILSAIITFISFSLFIFEYKLLQAQIALPTEGS</sequence>